<accession>A0ABT5YZG4</accession>
<dbReference type="NCBIfam" id="TIGR00708">
    <property type="entry name" value="cobA"/>
    <property type="match status" value="1"/>
</dbReference>
<dbReference type="InterPro" id="IPR027417">
    <property type="entry name" value="P-loop_NTPase"/>
</dbReference>
<dbReference type="PANTHER" id="PTHR46638:SF1">
    <property type="entry name" value="CORRINOID ADENOSYLTRANSFERASE"/>
    <property type="match status" value="1"/>
</dbReference>
<dbReference type="GO" id="GO:0008817">
    <property type="term" value="F:corrinoid adenosyltransferase activity"/>
    <property type="evidence" value="ECO:0007669"/>
    <property type="project" value="UniProtKB-EC"/>
</dbReference>
<dbReference type="SUPFAM" id="SSF52540">
    <property type="entry name" value="P-loop containing nucleoside triphosphate hydrolases"/>
    <property type="match status" value="1"/>
</dbReference>
<dbReference type="PANTHER" id="PTHR46638">
    <property type="entry name" value="CORRINOID ADENOSYLTRANSFERASE"/>
    <property type="match status" value="1"/>
</dbReference>
<dbReference type="PIRSF" id="PIRSF015617">
    <property type="entry name" value="Adensltrnsf_CobA"/>
    <property type="match status" value="1"/>
</dbReference>
<proteinExistence type="predicted"/>
<dbReference type="InterPro" id="IPR003724">
    <property type="entry name" value="CblAdoTrfase_CobA"/>
</dbReference>
<keyword evidence="2" id="KW-0808">Transferase</keyword>
<evidence type="ECO:0000256" key="1">
    <source>
        <dbReference type="SAM" id="MobiDB-lite"/>
    </source>
</evidence>
<gene>
    <name evidence="2" type="primary">cobO</name>
    <name evidence="2" type="ORF">P2L57_14585</name>
</gene>
<evidence type="ECO:0000313" key="2">
    <source>
        <dbReference type="EMBL" id="MDF2256903.1"/>
    </source>
</evidence>
<dbReference type="NCBIfam" id="NF004637">
    <property type="entry name" value="PRK05986.1"/>
    <property type="match status" value="1"/>
</dbReference>
<feature type="region of interest" description="Disordered" evidence="1">
    <location>
        <begin position="1"/>
        <end position="22"/>
    </location>
</feature>
<dbReference type="Gene3D" id="3.40.50.300">
    <property type="entry name" value="P-loop containing nucleotide triphosphate hydrolases"/>
    <property type="match status" value="1"/>
</dbReference>
<dbReference type="RefSeq" id="WP_275813959.1">
    <property type="nucleotide sequence ID" value="NZ_BAAANM010000003.1"/>
</dbReference>
<evidence type="ECO:0000313" key="3">
    <source>
        <dbReference type="Proteomes" id="UP001220022"/>
    </source>
</evidence>
<comment type="caution">
    <text evidence="2">The sequence shown here is derived from an EMBL/GenBank/DDBJ whole genome shotgun (WGS) entry which is preliminary data.</text>
</comment>
<protein>
    <submittedName>
        <fullName evidence="2">Cob(I)yrinic acid a,c-diamide adenosyltransferase</fullName>
        <ecNumber evidence="2">2.5.1.17</ecNumber>
    </submittedName>
</protein>
<dbReference type="CDD" id="cd00561">
    <property type="entry name" value="CobA_ACA"/>
    <property type="match status" value="1"/>
</dbReference>
<dbReference type="EC" id="2.5.1.17" evidence="2"/>
<keyword evidence="3" id="KW-1185">Reference proteome</keyword>
<dbReference type="Pfam" id="PF02572">
    <property type="entry name" value="CobA_CobO_BtuR"/>
    <property type="match status" value="1"/>
</dbReference>
<reference evidence="2 3" key="1">
    <citation type="submission" date="2023-03" db="EMBL/GenBank/DDBJ databases">
        <title>Draft genome sequence of type strain Streptomyces ferralitis JCM 14344.</title>
        <authorList>
            <person name="Klaysubun C."/>
            <person name="Duangmal K."/>
        </authorList>
    </citation>
    <scope>NUCLEOTIDE SEQUENCE [LARGE SCALE GENOMIC DNA]</scope>
    <source>
        <strain evidence="2 3">JCM 14344</strain>
    </source>
</reference>
<sequence>MPQGKPSVVPDDGLTTRQRRNRPLTMVHTGTGKGKSTAAFGLALRAWNQGWPIGVFQFVKSAKWRVGEERALRVLGDSGEGGTVAWHKMGEGWSWVQRDLESSEEAAREGWEQVKRDLAAETYQLYVLDEFAYPMHWGWVDTDEVLAVLQDRPGAQHVIITGRNAPQQLLDAADLVTDMTKVKHPMDAGQKGQRGIEW</sequence>
<name>A0ABT5YZG4_9ACTN</name>
<organism evidence="2 3">
    <name type="scientific">Streptantibioticus ferralitis</name>
    <dbReference type="NCBI Taxonomy" id="236510"/>
    <lineage>
        <taxon>Bacteria</taxon>
        <taxon>Bacillati</taxon>
        <taxon>Actinomycetota</taxon>
        <taxon>Actinomycetes</taxon>
        <taxon>Kitasatosporales</taxon>
        <taxon>Streptomycetaceae</taxon>
        <taxon>Streptantibioticus</taxon>
    </lineage>
</organism>
<dbReference type="EMBL" id="JARHTQ010000008">
    <property type="protein sequence ID" value="MDF2256903.1"/>
    <property type="molecule type" value="Genomic_DNA"/>
</dbReference>
<dbReference type="Proteomes" id="UP001220022">
    <property type="component" value="Unassembled WGS sequence"/>
</dbReference>